<comment type="caution">
    <text evidence="3">The sequence shown here is derived from an EMBL/GenBank/DDBJ whole genome shotgun (WGS) entry which is preliminary data.</text>
</comment>
<keyword evidence="1 3" id="KW-0540">Nuclease</keyword>
<feature type="domain" description="Exonuclease" evidence="2">
    <location>
        <begin position="4"/>
        <end position="168"/>
    </location>
</feature>
<organism evidence="3 4">
    <name type="scientific">Candidatus Enterenecus faecium</name>
    <dbReference type="NCBI Taxonomy" id="2840780"/>
    <lineage>
        <taxon>Bacteria</taxon>
        <taxon>Bacillati</taxon>
        <taxon>Bacillota</taxon>
        <taxon>Clostridia</taxon>
        <taxon>Eubacteriales</taxon>
        <taxon>Candidatus Enterenecus</taxon>
    </lineage>
</organism>
<dbReference type="Gene3D" id="3.30.420.10">
    <property type="entry name" value="Ribonuclease H-like superfamily/Ribonuclease H"/>
    <property type="match status" value="1"/>
</dbReference>
<dbReference type="InterPro" id="IPR013520">
    <property type="entry name" value="Ribonucl_H"/>
</dbReference>
<keyword evidence="1 3" id="KW-0378">Hydrolase</keyword>
<dbReference type="CDD" id="cd06130">
    <property type="entry name" value="DNA_pol_III_epsilon_like"/>
    <property type="match status" value="1"/>
</dbReference>
<name>A0A9D0YTT2_9FIRM</name>
<dbReference type="EMBL" id="DVFO01000090">
    <property type="protein sequence ID" value="HIQ61584.1"/>
    <property type="molecule type" value="Genomic_DNA"/>
</dbReference>
<gene>
    <name evidence="3" type="ORF">IAD31_08350</name>
</gene>
<evidence type="ECO:0000256" key="1">
    <source>
        <dbReference type="ARBA" id="ARBA00022839"/>
    </source>
</evidence>
<dbReference type="Proteomes" id="UP000886879">
    <property type="component" value="Unassembled WGS sequence"/>
</dbReference>
<accession>A0A9D0YTT2</accession>
<dbReference type="SMART" id="SM00479">
    <property type="entry name" value="EXOIII"/>
    <property type="match status" value="1"/>
</dbReference>
<reference evidence="3" key="1">
    <citation type="submission" date="2020-10" db="EMBL/GenBank/DDBJ databases">
        <authorList>
            <person name="Gilroy R."/>
        </authorList>
    </citation>
    <scope>NUCLEOTIDE SEQUENCE</scope>
    <source>
        <strain evidence="3">ChiGjej2B2-12916</strain>
    </source>
</reference>
<dbReference type="PANTHER" id="PTHR30231">
    <property type="entry name" value="DNA POLYMERASE III SUBUNIT EPSILON"/>
    <property type="match status" value="1"/>
</dbReference>
<evidence type="ECO:0000259" key="2">
    <source>
        <dbReference type="SMART" id="SM00479"/>
    </source>
</evidence>
<dbReference type="SUPFAM" id="SSF53098">
    <property type="entry name" value="Ribonuclease H-like"/>
    <property type="match status" value="1"/>
</dbReference>
<dbReference type="FunFam" id="3.30.420.10:FF:000045">
    <property type="entry name" value="3'-5' exonuclease DinG"/>
    <property type="match status" value="1"/>
</dbReference>
<dbReference type="GO" id="GO:0008408">
    <property type="term" value="F:3'-5' exonuclease activity"/>
    <property type="evidence" value="ECO:0007669"/>
    <property type="project" value="TreeGrafter"/>
</dbReference>
<proteinExistence type="predicted"/>
<dbReference type="GO" id="GO:0003676">
    <property type="term" value="F:nucleic acid binding"/>
    <property type="evidence" value="ECO:0007669"/>
    <property type="project" value="InterPro"/>
</dbReference>
<evidence type="ECO:0000313" key="4">
    <source>
        <dbReference type="Proteomes" id="UP000886879"/>
    </source>
</evidence>
<dbReference type="Pfam" id="PF00929">
    <property type="entry name" value="RNase_T"/>
    <property type="match status" value="1"/>
</dbReference>
<dbReference type="GO" id="GO:0005829">
    <property type="term" value="C:cytosol"/>
    <property type="evidence" value="ECO:0007669"/>
    <property type="project" value="TreeGrafter"/>
</dbReference>
<protein>
    <submittedName>
        <fullName evidence="3">3'-5' exonuclease</fullName>
    </submittedName>
</protein>
<evidence type="ECO:0000313" key="3">
    <source>
        <dbReference type="EMBL" id="HIQ61584.1"/>
    </source>
</evidence>
<dbReference type="AlphaFoldDB" id="A0A9D0YTT2"/>
<dbReference type="PANTHER" id="PTHR30231:SF42">
    <property type="entry name" value="EXONUCLEASE"/>
    <property type="match status" value="1"/>
</dbReference>
<dbReference type="InterPro" id="IPR036397">
    <property type="entry name" value="RNaseH_sf"/>
</dbReference>
<dbReference type="InterPro" id="IPR012337">
    <property type="entry name" value="RNaseH-like_sf"/>
</dbReference>
<keyword evidence="1 3" id="KW-0269">Exonuclease</keyword>
<reference evidence="3" key="2">
    <citation type="journal article" date="2021" name="PeerJ">
        <title>Extensive microbial diversity within the chicken gut microbiome revealed by metagenomics and culture.</title>
        <authorList>
            <person name="Gilroy R."/>
            <person name="Ravi A."/>
            <person name="Getino M."/>
            <person name="Pursley I."/>
            <person name="Horton D.L."/>
            <person name="Alikhan N.F."/>
            <person name="Baker D."/>
            <person name="Gharbi K."/>
            <person name="Hall N."/>
            <person name="Watson M."/>
            <person name="Adriaenssens E.M."/>
            <person name="Foster-Nyarko E."/>
            <person name="Jarju S."/>
            <person name="Secka A."/>
            <person name="Antonio M."/>
            <person name="Oren A."/>
            <person name="Chaudhuri R.R."/>
            <person name="La Ragione R."/>
            <person name="Hildebrand F."/>
            <person name="Pallen M.J."/>
        </authorList>
    </citation>
    <scope>NUCLEOTIDE SEQUENCE</scope>
    <source>
        <strain evidence="3">ChiGjej2B2-12916</strain>
    </source>
</reference>
<sequence length="187" mass="21419">MSQRVVAFDVETPNSLNDRMSAVGITVMERGQVVEEFYSLVNPEEEFEPFNVELTGITPEMVAHEPTFPQLWETIRPILEQGMLVAHNAPFDMSVLAKCLRDYGLTWHKRVPYACTCQMSRRLIPQSPNHKLNTLCDYLGLELDHHHAGSDSRACGEIFFRCVETGADVSGFVRTYDVERIRTEKRR</sequence>